<dbReference type="GO" id="GO:0051015">
    <property type="term" value="F:actin filament binding"/>
    <property type="evidence" value="ECO:0007669"/>
    <property type="project" value="TreeGrafter"/>
</dbReference>
<feature type="compositionally biased region" description="Basic and acidic residues" evidence="2">
    <location>
        <begin position="374"/>
        <end position="384"/>
    </location>
</feature>
<accession>A0A8B7YSN3</accession>
<dbReference type="GO" id="GO:0015629">
    <property type="term" value="C:actin cytoskeleton"/>
    <property type="evidence" value="ECO:0007669"/>
    <property type="project" value="TreeGrafter"/>
</dbReference>
<dbReference type="GeneID" id="110981830"/>
<dbReference type="SMART" id="SM00233">
    <property type="entry name" value="PH"/>
    <property type="match status" value="1"/>
</dbReference>
<feature type="region of interest" description="Disordered" evidence="2">
    <location>
        <begin position="1172"/>
        <end position="1231"/>
    </location>
</feature>
<dbReference type="PROSITE" id="PS50003">
    <property type="entry name" value="PH_DOMAIN"/>
    <property type="match status" value="1"/>
</dbReference>
<dbReference type="PANTHER" id="PTHR17271:SF1">
    <property type="entry name" value="PROTEIN OUTSPREAD"/>
    <property type="match status" value="1"/>
</dbReference>
<feature type="region of interest" description="Disordered" evidence="2">
    <location>
        <begin position="1610"/>
        <end position="1685"/>
    </location>
</feature>
<feature type="region of interest" description="Disordered" evidence="2">
    <location>
        <begin position="810"/>
        <end position="838"/>
    </location>
</feature>
<dbReference type="InterPro" id="IPR052223">
    <property type="entry name" value="Actin_Cytoskeleton_Reg"/>
</dbReference>
<evidence type="ECO:0000313" key="4">
    <source>
        <dbReference type="Proteomes" id="UP000694845"/>
    </source>
</evidence>
<organism evidence="4 5">
    <name type="scientific">Acanthaster planci</name>
    <name type="common">Crown-of-thorns starfish</name>
    <dbReference type="NCBI Taxonomy" id="133434"/>
    <lineage>
        <taxon>Eukaryota</taxon>
        <taxon>Metazoa</taxon>
        <taxon>Echinodermata</taxon>
        <taxon>Eleutherozoa</taxon>
        <taxon>Asterozoa</taxon>
        <taxon>Asteroidea</taxon>
        <taxon>Valvatacea</taxon>
        <taxon>Valvatida</taxon>
        <taxon>Acanthasteridae</taxon>
        <taxon>Acanthaster</taxon>
    </lineage>
</organism>
<feature type="compositionally biased region" description="Polar residues" evidence="2">
    <location>
        <begin position="395"/>
        <end position="429"/>
    </location>
</feature>
<dbReference type="OrthoDB" id="9942268at2759"/>
<reference evidence="5" key="1">
    <citation type="submission" date="2025-08" db="UniProtKB">
        <authorList>
            <consortium name="RefSeq"/>
        </authorList>
    </citation>
    <scope>IDENTIFICATION</scope>
</reference>
<sequence>MLDGDSPSPSKRTIDRRKQANSRRSRHTVTIDSSMHVMPSSDESETNKETPTLKRSSSDPNLADSDDMLKRKQIAMTFPGLFHLKKGWLVKQGDGEQDWSKHWFVLCDNKLSYFKDSSDEDPDNLEGVIELAKCIEASETPVSRNYGFQIELDTGVIILAAMTSGIRNNWVGAINKAIKTAREDSAKKSGESTTPLKENQALPARITKPNSLPISKSTSDIRPKEQRSSPLQPARKSLNGADLLPTTSRSLTQTDGKVGTPSPGEPKPLLERKSSTQSQSTKAPSLETLPPHSGKPEGRRSSVSKPSSSESRPRRGSVTKEGSSTEARRNSVTKEPGIVTDGKQKHSSPTKENSGSDSSKSKEKSKERRQRRGSRSERRSREESTAAVTAALSKRTANTDSKQSTTARKSRSSSQTEEPVTSSPNSEQDISPRSRADSESKKRPATVDTTVMSLLEQEVDTLKAQLEQKQQDCVRLQHENVNLKAKLNSEQRDHKESFQDLENERSGYMTQIEQMEGINQKLQTELRQSKNATQQLEQQNQQLDGQVSTLKTEALGRDQDLASLKARFEDIVRDLTASKEENALTRAELKAERERSETLETDLTDTWVKLRESGSEGVDVDVVEELSLKLDEARMRLERSESDAVENEKKFEERLSRMENQHQTESTALQERLRAALDETSELRKRVAEKTEQIQKTEAAIEKAGQTDKLSLETNARVAELEGAIRELKSCLKREVAAKSEVQKKYDDLLAQSAHQFLEGQGDLASTGSDDNAVRLETELDLAERELEKLKKQNVVDKEQRASLEKALEREQGLRKQMEEKMSLSTQESGSSKVDIEQKSSEIASLREELKKAKKEREAVNLVRKQLATAVDRLNNQLAEKESKLETLSAEVETRGSQNSQLEQQLQVSLSKGLNLQSKVETLEADLQQASEKRDADASAQLEALQAEHRQLKRQIGILEEQHALEMHNRQSELVTAGDRINRLEEKVVVQETKLKAATERADRIEDDAAANILDMQKEEELLRSKCERSEKEVKRLRGELHAAQDNYDELELQFITQREDLKRMEKEHEKEIGQIGYRIQDLTSKLAASERKVRDLKGVDHRNRAKGGVGAAGGMGMQLTQTRQMENKLKELESKLGDVESTLQDQDQDTTSLLGKIVSVEQQVQARAQLPSTSSCADTEHPLQSQVVQPLSRGSSAASAPCDSVSTSGADLSEDSESTEGAASPGRAKQTFRARYLETKLSGTEEKLKEVTRKLVDVTTRELEIRKTYQEKSVSESRLKERLKVMEREVEAVTKELQQARNNGDLVLQEKSHREILEEMRRSHNQEIKALEEEKEKELDEERKATKITIAMMKKTHKDELEKEKQMLRQMLSKEGGAPLPPLAKKDKKHVKPSKRATGITALHKAHKQELEQQRADMLQNVSNDVEVVMKRHREVITKMDQEWQIISDKFTHVCAENNSLKKQVETLQKSLSESLQELKSWRAQVRQLIGQKAEDMAALKEQIGEGSRGGSDGDEGGNQEDWGVDSNDNERNPLQVLLRFREAELKCTNDEINQLTEAVEKAERQQTKVLEQNVFLEGQHQSQEEHIKQLMVALEELQHQVEVVRTSGEGQAAQDQVAETEAASAARSGHGSGEAKQDVRLRSWIPFLKRERSDSTGKGSRRRAGSDGTQSAAKLKKGAATTE</sequence>
<dbReference type="Proteomes" id="UP000694845">
    <property type="component" value="Unplaced"/>
</dbReference>
<name>A0A8B7YSN3_ACAPL</name>
<feature type="compositionally biased region" description="Polar residues" evidence="2">
    <location>
        <begin position="1172"/>
        <end position="1211"/>
    </location>
</feature>
<feature type="coiled-coil region" evidence="1">
    <location>
        <begin position="623"/>
        <end position="707"/>
    </location>
</feature>
<feature type="coiled-coil region" evidence="1">
    <location>
        <begin position="1235"/>
        <end position="1375"/>
    </location>
</feature>
<gene>
    <name evidence="5" type="primary">LOC110981830</name>
</gene>
<feature type="compositionally biased region" description="Basic and acidic residues" evidence="2">
    <location>
        <begin position="810"/>
        <end position="822"/>
    </location>
</feature>
<keyword evidence="4" id="KW-1185">Reference proteome</keyword>
<feature type="region of interest" description="Disordered" evidence="2">
    <location>
        <begin position="1505"/>
        <end position="1532"/>
    </location>
</feature>
<dbReference type="Gene3D" id="2.30.29.30">
    <property type="entry name" value="Pleckstrin-homology domain (PH domain)/Phosphotyrosine-binding domain (PTB)"/>
    <property type="match status" value="1"/>
</dbReference>
<dbReference type="RefSeq" id="XP_022095475.1">
    <property type="nucleotide sequence ID" value="XM_022239783.1"/>
</dbReference>
<feature type="compositionally biased region" description="Polar residues" evidence="2">
    <location>
        <begin position="208"/>
        <end position="218"/>
    </location>
</feature>
<protein>
    <submittedName>
        <fullName evidence="5">Protein outspread-like isoform X1</fullName>
    </submittedName>
</protein>
<dbReference type="KEGG" id="aplc:110981830"/>
<dbReference type="SUPFAM" id="SSF50729">
    <property type="entry name" value="PH domain-like"/>
    <property type="match status" value="1"/>
</dbReference>
<evidence type="ECO:0000256" key="1">
    <source>
        <dbReference type="SAM" id="Coils"/>
    </source>
</evidence>
<evidence type="ECO:0000259" key="3">
    <source>
        <dbReference type="PROSITE" id="PS50003"/>
    </source>
</evidence>
<feature type="region of interest" description="Disordered" evidence="2">
    <location>
        <begin position="1"/>
        <end position="65"/>
    </location>
</feature>
<feature type="compositionally biased region" description="Basic residues" evidence="2">
    <location>
        <begin position="1387"/>
        <end position="1396"/>
    </location>
</feature>
<dbReference type="InterPro" id="IPR011993">
    <property type="entry name" value="PH-like_dom_sf"/>
</dbReference>
<evidence type="ECO:0000313" key="5">
    <source>
        <dbReference type="RefSeq" id="XP_022095475.1"/>
    </source>
</evidence>
<dbReference type="InterPro" id="IPR001849">
    <property type="entry name" value="PH_domain"/>
</dbReference>
<feature type="compositionally biased region" description="Low complexity" evidence="2">
    <location>
        <begin position="301"/>
        <end position="310"/>
    </location>
</feature>
<evidence type="ECO:0000256" key="2">
    <source>
        <dbReference type="SAM" id="MobiDB-lite"/>
    </source>
</evidence>
<feature type="region of interest" description="Disordered" evidence="2">
    <location>
        <begin position="1375"/>
        <end position="1396"/>
    </location>
</feature>
<feature type="domain" description="PH" evidence="3">
    <location>
        <begin position="82"/>
        <end position="179"/>
    </location>
</feature>
<dbReference type="PANTHER" id="PTHR17271">
    <property type="entry name" value="PLECKSTRIN HOMOLOGY PH DOMAIN-CONTAINING PROTEIN"/>
    <property type="match status" value="1"/>
</dbReference>
<feature type="compositionally biased region" description="Basic and acidic residues" evidence="2">
    <location>
        <begin position="430"/>
        <end position="442"/>
    </location>
</feature>
<feature type="coiled-coil region" evidence="1">
    <location>
        <begin position="1459"/>
        <end position="1486"/>
    </location>
</feature>
<keyword evidence="1" id="KW-0175">Coiled coil</keyword>
<feature type="coiled-coil region" evidence="1">
    <location>
        <begin position="1540"/>
        <end position="1609"/>
    </location>
</feature>
<dbReference type="Pfam" id="PF00169">
    <property type="entry name" value="PH"/>
    <property type="match status" value="1"/>
</dbReference>
<feature type="coiled-coil region" evidence="1">
    <location>
        <begin position="452"/>
        <end position="553"/>
    </location>
</feature>
<proteinExistence type="predicted"/>
<feature type="region of interest" description="Disordered" evidence="2">
    <location>
        <begin position="183"/>
        <end position="450"/>
    </location>
</feature>
<feature type="compositionally biased region" description="Polar residues" evidence="2">
    <location>
        <begin position="245"/>
        <end position="255"/>
    </location>
</feature>
<feature type="compositionally biased region" description="Polar residues" evidence="2">
    <location>
        <begin position="823"/>
        <end position="832"/>
    </location>
</feature>